<accession>A0AAN6F647</accession>
<dbReference type="InterPro" id="IPR006594">
    <property type="entry name" value="LisH"/>
</dbReference>
<feature type="compositionally biased region" description="Low complexity" evidence="1">
    <location>
        <begin position="154"/>
        <end position="180"/>
    </location>
</feature>
<feature type="compositionally biased region" description="Acidic residues" evidence="1">
    <location>
        <begin position="103"/>
        <end position="114"/>
    </location>
</feature>
<evidence type="ECO:0000256" key="1">
    <source>
        <dbReference type="SAM" id="MobiDB-lite"/>
    </source>
</evidence>
<feature type="compositionally biased region" description="Low complexity" evidence="1">
    <location>
        <begin position="134"/>
        <end position="144"/>
    </location>
</feature>
<feature type="compositionally biased region" description="Acidic residues" evidence="1">
    <location>
        <begin position="222"/>
        <end position="233"/>
    </location>
</feature>
<proteinExistence type="predicted"/>
<dbReference type="PANTHER" id="PTHR23216:SF1">
    <property type="entry name" value="NUCLEOLAR AND COILED-BODY PHOSPHOPROTEIN 1"/>
    <property type="match status" value="1"/>
</dbReference>
<name>A0AAN6F647_EXODE</name>
<feature type="compositionally biased region" description="Basic and acidic residues" evidence="1">
    <location>
        <begin position="204"/>
        <end position="213"/>
    </location>
</feature>
<evidence type="ECO:0000313" key="3">
    <source>
        <dbReference type="EMBL" id="KAJ8996222.1"/>
    </source>
</evidence>
<dbReference type="InterPro" id="IPR039191">
    <property type="entry name" value="Nopp140-like"/>
</dbReference>
<evidence type="ECO:0000259" key="2">
    <source>
        <dbReference type="Pfam" id="PF05022"/>
    </source>
</evidence>
<dbReference type="PANTHER" id="PTHR23216">
    <property type="entry name" value="NUCLEOLAR AND COILED-BODY PHOSPHOPROTEIN 1"/>
    <property type="match status" value="1"/>
</dbReference>
<feature type="compositionally biased region" description="Polar residues" evidence="1">
    <location>
        <begin position="300"/>
        <end position="309"/>
    </location>
</feature>
<comment type="caution">
    <text evidence="3">The sequence shown here is derived from an EMBL/GenBank/DDBJ whole genome shotgun (WGS) entry which is preliminary data.</text>
</comment>
<dbReference type="GO" id="GO:0005730">
    <property type="term" value="C:nucleolus"/>
    <property type="evidence" value="ECO:0007669"/>
    <property type="project" value="InterPro"/>
</dbReference>
<feature type="region of interest" description="Disordered" evidence="1">
    <location>
        <begin position="359"/>
        <end position="392"/>
    </location>
</feature>
<feature type="domain" description="Srp40 C-terminal" evidence="2">
    <location>
        <begin position="336"/>
        <end position="390"/>
    </location>
</feature>
<dbReference type="PROSITE" id="PS50896">
    <property type="entry name" value="LISH"/>
    <property type="match status" value="1"/>
</dbReference>
<sequence length="392" mass="41681">MPSKMKKDAAASAPKPSPQVLRLVEEFLSRNGLQSTHKAFTKELAKLRQKSGWAAPEETTSAVRLEAVVEEFLKKEVEQSTTTSSDESEASSASSSTSSSDDSSSDEESEEEVSEKEPAKVKKGKASKRSVSPSSSSSSSSSSDSDADDEDEATSTTRAKAPAAQKPSASAKKPSTPVKAGMKRKAESSSSESESSSSESEEEPPTKRVKVDESDSSQSSSSEDDSSDSDNDSEDKKLPASTKTKVTKAADDVKPLNKKTQQVAAADTPSESSGTVVGDNDGSGETSHAEGLMHSERSRLINNSNSKTPPGSLKKKHVGAKPTPLAQLSEQANGEQYLSNAYQSYDYAEKAYRDLSVTRGKGFTKEKNKKKRGSYRGGPIDISGGKSFKFED</sequence>
<feature type="compositionally biased region" description="Low complexity" evidence="1">
    <location>
        <begin position="79"/>
        <end position="102"/>
    </location>
</feature>
<feature type="compositionally biased region" description="Low complexity" evidence="1">
    <location>
        <begin position="188"/>
        <end position="198"/>
    </location>
</feature>
<evidence type="ECO:0000313" key="4">
    <source>
        <dbReference type="Proteomes" id="UP001161757"/>
    </source>
</evidence>
<dbReference type="Pfam" id="PF05022">
    <property type="entry name" value="SRP40_C"/>
    <property type="match status" value="1"/>
</dbReference>
<dbReference type="InterPro" id="IPR007718">
    <property type="entry name" value="Srp40_C"/>
</dbReference>
<gene>
    <name evidence="3" type="primary">SRP40</name>
    <name evidence="3" type="ORF">HRR80_000953</name>
</gene>
<feature type="compositionally biased region" description="Basic and acidic residues" evidence="1">
    <location>
        <begin position="287"/>
        <end position="299"/>
    </location>
</feature>
<dbReference type="EMBL" id="JAJGCB010000001">
    <property type="protein sequence ID" value="KAJ8996222.1"/>
    <property type="molecule type" value="Genomic_DNA"/>
</dbReference>
<dbReference type="Proteomes" id="UP001161757">
    <property type="component" value="Unassembled WGS sequence"/>
</dbReference>
<reference evidence="3" key="1">
    <citation type="submission" date="2023-01" db="EMBL/GenBank/DDBJ databases">
        <title>Exophiala dermititidis isolated from Cystic Fibrosis Patient.</title>
        <authorList>
            <person name="Kurbessoian T."/>
            <person name="Crocker A."/>
            <person name="Murante D."/>
            <person name="Hogan D.A."/>
            <person name="Stajich J.E."/>
        </authorList>
    </citation>
    <scope>NUCLEOTIDE SEQUENCE</scope>
    <source>
        <strain evidence="3">Ex8</strain>
    </source>
</reference>
<feature type="compositionally biased region" description="Polar residues" evidence="1">
    <location>
        <begin position="258"/>
        <end position="275"/>
    </location>
</feature>
<protein>
    <submittedName>
        <fullName evidence="3">Jun-like transcription factor</fullName>
    </submittedName>
</protein>
<feature type="region of interest" description="Disordered" evidence="1">
    <location>
        <begin position="76"/>
        <end position="332"/>
    </location>
</feature>
<organism evidence="3 4">
    <name type="scientific">Exophiala dermatitidis</name>
    <name type="common">Black yeast-like fungus</name>
    <name type="synonym">Wangiella dermatitidis</name>
    <dbReference type="NCBI Taxonomy" id="5970"/>
    <lineage>
        <taxon>Eukaryota</taxon>
        <taxon>Fungi</taxon>
        <taxon>Dikarya</taxon>
        <taxon>Ascomycota</taxon>
        <taxon>Pezizomycotina</taxon>
        <taxon>Eurotiomycetes</taxon>
        <taxon>Chaetothyriomycetidae</taxon>
        <taxon>Chaetothyriales</taxon>
        <taxon>Herpotrichiellaceae</taxon>
        <taxon>Exophiala</taxon>
    </lineage>
</organism>
<dbReference type="GO" id="GO:0005654">
    <property type="term" value="C:nucleoplasm"/>
    <property type="evidence" value="ECO:0007669"/>
    <property type="project" value="TreeGrafter"/>
</dbReference>
<dbReference type="AlphaFoldDB" id="A0AAN6F647"/>